<evidence type="ECO:0000256" key="4">
    <source>
        <dbReference type="ARBA" id="ARBA00023014"/>
    </source>
</evidence>
<dbReference type="PANTHER" id="PTHR11228">
    <property type="entry name" value="RADICAL SAM DOMAIN PROTEIN"/>
    <property type="match status" value="1"/>
</dbReference>
<comment type="caution">
    <text evidence="6">The sequence shown here is derived from an EMBL/GenBank/DDBJ whole genome shotgun (WGS) entry which is preliminary data.</text>
</comment>
<dbReference type="AlphaFoldDB" id="X1J4Y9"/>
<organism evidence="6">
    <name type="scientific">marine sediment metagenome</name>
    <dbReference type="NCBI Taxonomy" id="412755"/>
    <lineage>
        <taxon>unclassified sequences</taxon>
        <taxon>metagenomes</taxon>
        <taxon>ecological metagenomes</taxon>
    </lineage>
</organism>
<evidence type="ECO:0000256" key="1">
    <source>
        <dbReference type="ARBA" id="ARBA00022691"/>
    </source>
</evidence>
<dbReference type="PANTHER" id="PTHR11228:SF7">
    <property type="entry name" value="PQQA PEPTIDE CYCLASE"/>
    <property type="match status" value="1"/>
</dbReference>
<dbReference type="GO" id="GO:0003824">
    <property type="term" value="F:catalytic activity"/>
    <property type="evidence" value="ECO:0007669"/>
    <property type="project" value="InterPro"/>
</dbReference>
<dbReference type="SUPFAM" id="SSF102114">
    <property type="entry name" value="Radical SAM enzymes"/>
    <property type="match status" value="1"/>
</dbReference>
<dbReference type="InterPro" id="IPR007197">
    <property type="entry name" value="rSAM"/>
</dbReference>
<keyword evidence="1" id="KW-0949">S-adenosyl-L-methionine</keyword>
<dbReference type="InterPro" id="IPR013785">
    <property type="entry name" value="Aldolase_TIM"/>
</dbReference>
<keyword evidence="4" id="KW-0411">Iron-sulfur</keyword>
<feature type="non-terminal residue" evidence="6">
    <location>
        <position position="1"/>
    </location>
</feature>
<evidence type="ECO:0000313" key="6">
    <source>
        <dbReference type="EMBL" id="GAH73404.1"/>
    </source>
</evidence>
<feature type="domain" description="Radical SAM core" evidence="5">
    <location>
        <begin position="1"/>
        <end position="203"/>
    </location>
</feature>
<sequence length="272" mass="30631">HCYHAAYTSANELSLSELILVADKIDTTLKKWDIDGTLSITGGEPFMVMDKLFPLLQHINSLETIKHFDLLTNGSLFDETILLELKEFKKLRRVQVSLEAANQELNDQIRGNGTFEKTLSAIRLLKKDGFQVAVMMTISHINKNEVEPLVDLLKQEGADTFSADRFIPEGVGANLKNGLLTQDEVKEVFQKIYSIAMKEDKIRILLYRPLFALLNGNDPTVGALCSAGNNALTIMHDGTIYPCRRLPIPIGNAVSDSFYRVWYTSEVLWNLR</sequence>
<gene>
    <name evidence="6" type="ORF">S03H2_41868</name>
</gene>
<dbReference type="Gene3D" id="3.20.20.70">
    <property type="entry name" value="Aldolase class I"/>
    <property type="match status" value="1"/>
</dbReference>
<dbReference type="EMBL" id="BARU01026033">
    <property type="protein sequence ID" value="GAH73404.1"/>
    <property type="molecule type" value="Genomic_DNA"/>
</dbReference>
<evidence type="ECO:0000259" key="5">
    <source>
        <dbReference type="PROSITE" id="PS51918"/>
    </source>
</evidence>
<protein>
    <recommendedName>
        <fullName evidence="5">Radical SAM core domain-containing protein</fullName>
    </recommendedName>
</protein>
<proteinExistence type="predicted"/>
<dbReference type="InterPro" id="IPR050377">
    <property type="entry name" value="Radical_SAM_PqqE_MftC-like"/>
</dbReference>
<feature type="non-terminal residue" evidence="6">
    <location>
        <position position="272"/>
    </location>
</feature>
<name>X1J4Y9_9ZZZZ</name>
<dbReference type="InterPro" id="IPR023885">
    <property type="entry name" value="4Fe4S-binding_SPASM_dom"/>
</dbReference>
<keyword evidence="2" id="KW-0479">Metal-binding</keyword>
<dbReference type="Pfam" id="PF04055">
    <property type="entry name" value="Radical_SAM"/>
    <property type="match status" value="1"/>
</dbReference>
<dbReference type="GO" id="GO:0046872">
    <property type="term" value="F:metal ion binding"/>
    <property type="evidence" value="ECO:0007669"/>
    <property type="project" value="UniProtKB-KW"/>
</dbReference>
<dbReference type="CDD" id="cd01335">
    <property type="entry name" value="Radical_SAM"/>
    <property type="match status" value="1"/>
</dbReference>
<dbReference type="GO" id="GO:0051536">
    <property type="term" value="F:iron-sulfur cluster binding"/>
    <property type="evidence" value="ECO:0007669"/>
    <property type="project" value="UniProtKB-KW"/>
</dbReference>
<keyword evidence="3" id="KW-0408">Iron</keyword>
<dbReference type="Pfam" id="PF13186">
    <property type="entry name" value="SPASM"/>
    <property type="match status" value="1"/>
</dbReference>
<reference evidence="6" key="1">
    <citation type="journal article" date="2014" name="Front. Microbiol.">
        <title>High frequency of phylogenetically diverse reductive dehalogenase-homologous genes in deep subseafloor sedimentary metagenomes.</title>
        <authorList>
            <person name="Kawai M."/>
            <person name="Futagami T."/>
            <person name="Toyoda A."/>
            <person name="Takaki Y."/>
            <person name="Nishi S."/>
            <person name="Hori S."/>
            <person name="Arai W."/>
            <person name="Tsubouchi T."/>
            <person name="Morono Y."/>
            <person name="Uchiyama I."/>
            <person name="Ito T."/>
            <person name="Fujiyama A."/>
            <person name="Inagaki F."/>
            <person name="Takami H."/>
        </authorList>
    </citation>
    <scope>NUCLEOTIDE SEQUENCE</scope>
    <source>
        <strain evidence="6">Expedition CK06-06</strain>
    </source>
</reference>
<dbReference type="PROSITE" id="PS51918">
    <property type="entry name" value="RADICAL_SAM"/>
    <property type="match status" value="1"/>
</dbReference>
<evidence type="ECO:0000256" key="3">
    <source>
        <dbReference type="ARBA" id="ARBA00023004"/>
    </source>
</evidence>
<dbReference type="InterPro" id="IPR058240">
    <property type="entry name" value="rSAM_sf"/>
</dbReference>
<evidence type="ECO:0000256" key="2">
    <source>
        <dbReference type="ARBA" id="ARBA00022723"/>
    </source>
</evidence>
<accession>X1J4Y9</accession>